<dbReference type="Proteomes" id="UP000092154">
    <property type="component" value="Unassembled WGS sequence"/>
</dbReference>
<dbReference type="EMBL" id="KV448874">
    <property type="protein sequence ID" value="OAX32949.1"/>
    <property type="molecule type" value="Genomic_DNA"/>
</dbReference>
<dbReference type="STRING" id="1314800.A0A1B7MK36"/>
<feature type="compositionally biased region" description="Basic and acidic residues" evidence="1">
    <location>
        <begin position="241"/>
        <end position="261"/>
    </location>
</feature>
<dbReference type="InParanoid" id="A0A1B7MK36"/>
<sequence>MSPSPRQRTIKAQSMPIVPSVMQIYNAANLPANQRQAQQASPPTATISPQSKRTSSPPAITQASPNLAKLPSPPNQHSHLREEAVQAHHFPPAPIHAMSQPNIHQAPPPPPQHSLSQPNIHAHINSMNPTMGYPRPINRIAAPHFLTQFHTMEENWQMTEELMAEIERADYAQAMSQQPPVPGMSGVAYAGGAASGAVYVREVPSPLKDPLGDRVRANERASPKDVDSQGSNSLQRSRSMRIVEREKDSQPSDTSRARERPLPASQAGSPSYSPLGYPQQRAPTPERTSPPYHTPTGSSGGESVTAVDVDYVSYKRDSYQNSSHRIPTPPTARKVPNTDAADNSRVTPPAVSKLSSNTPPLQAMKTRTPDKSLPVQEEPEDDIAAFKNSDYGHNEDDDDTLIENDMEFPSGGHEDHEAEPESYTPRSPTVNLPEPYPVRQYAPQPTNQRLANLGKHHRNGSTDQLGLRSFDAAVFEKPPVRSTEERQHDLRHQHSRTFSDTRGSEQQQ</sequence>
<feature type="compositionally biased region" description="Basic and acidic residues" evidence="1">
    <location>
        <begin position="210"/>
        <end position="227"/>
    </location>
</feature>
<feature type="region of interest" description="Disordered" evidence="1">
    <location>
        <begin position="93"/>
        <end position="131"/>
    </location>
</feature>
<feature type="compositionally biased region" description="Acidic residues" evidence="1">
    <location>
        <begin position="395"/>
        <end position="406"/>
    </location>
</feature>
<feature type="region of interest" description="Disordered" evidence="1">
    <location>
        <begin position="205"/>
        <end position="508"/>
    </location>
</feature>
<dbReference type="OrthoDB" id="3243310at2759"/>
<evidence type="ECO:0000313" key="3">
    <source>
        <dbReference type="Proteomes" id="UP000092154"/>
    </source>
</evidence>
<feature type="compositionally biased region" description="Polar residues" evidence="1">
    <location>
        <begin position="31"/>
        <end position="65"/>
    </location>
</feature>
<accession>A0A1B7MK36</accession>
<keyword evidence="3" id="KW-1185">Reference proteome</keyword>
<feature type="compositionally biased region" description="Basic and acidic residues" evidence="1">
    <location>
        <begin position="478"/>
        <end position="508"/>
    </location>
</feature>
<reference evidence="2 3" key="1">
    <citation type="submission" date="2016-06" db="EMBL/GenBank/DDBJ databases">
        <title>Comparative genomics of the ectomycorrhizal sister species Rhizopogon vinicolor and Rhizopogon vesiculosus (Basidiomycota: Boletales) reveals a divergence of the mating type B locus.</title>
        <authorList>
            <consortium name="DOE Joint Genome Institute"/>
            <person name="Mujic A.B."/>
            <person name="Kuo A."/>
            <person name="Tritt A."/>
            <person name="Lipzen A."/>
            <person name="Chen C."/>
            <person name="Johnson J."/>
            <person name="Sharma A."/>
            <person name="Barry K."/>
            <person name="Grigoriev I.V."/>
            <person name="Spatafora J.W."/>
        </authorList>
    </citation>
    <scope>NUCLEOTIDE SEQUENCE [LARGE SCALE GENOMIC DNA]</scope>
    <source>
        <strain evidence="2 3">AM-OR11-026</strain>
    </source>
</reference>
<organism evidence="2 3">
    <name type="scientific">Rhizopogon vinicolor AM-OR11-026</name>
    <dbReference type="NCBI Taxonomy" id="1314800"/>
    <lineage>
        <taxon>Eukaryota</taxon>
        <taxon>Fungi</taxon>
        <taxon>Dikarya</taxon>
        <taxon>Basidiomycota</taxon>
        <taxon>Agaricomycotina</taxon>
        <taxon>Agaricomycetes</taxon>
        <taxon>Agaricomycetidae</taxon>
        <taxon>Boletales</taxon>
        <taxon>Suillineae</taxon>
        <taxon>Rhizopogonaceae</taxon>
        <taxon>Rhizopogon</taxon>
    </lineage>
</organism>
<feature type="non-terminal residue" evidence="2">
    <location>
        <position position="508"/>
    </location>
</feature>
<proteinExistence type="predicted"/>
<protein>
    <submittedName>
        <fullName evidence="2">Uncharacterized protein</fullName>
    </submittedName>
</protein>
<name>A0A1B7MK36_9AGAM</name>
<feature type="compositionally biased region" description="Polar residues" evidence="1">
    <location>
        <begin position="228"/>
        <end position="237"/>
    </location>
</feature>
<evidence type="ECO:0000313" key="2">
    <source>
        <dbReference type="EMBL" id="OAX32949.1"/>
    </source>
</evidence>
<gene>
    <name evidence="2" type="ORF">K503DRAFT_566416</name>
</gene>
<evidence type="ECO:0000256" key="1">
    <source>
        <dbReference type="SAM" id="MobiDB-lite"/>
    </source>
</evidence>
<dbReference type="AlphaFoldDB" id="A0A1B7MK36"/>
<feature type="region of interest" description="Disordered" evidence="1">
    <location>
        <begin position="29"/>
        <end position="81"/>
    </location>
</feature>